<dbReference type="Proteomes" id="UP001220610">
    <property type="component" value="Chromosome"/>
</dbReference>
<dbReference type="GO" id="GO:0008237">
    <property type="term" value="F:metallopeptidase activity"/>
    <property type="evidence" value="ECO:0007669"/>
    <property type="project" value="UniProtKB-KW"/>
</dbReference>
<feature type="domain" description="DUF5118" evidence="4">
    <location>
        <begin position="44"/>
        <end position="88"/>
    </location>
</feature>
<dbReference type="AlphaFoldDB" id="A0AAJ6BF37"/>
<dbReference type="SUPFAM" id="SSF55486">
    <property type="entry name" value="Metalloproteases ('zincins'), catalytic domain"/>
    <property type="match status" value="1"/>
</dbReference>
<accession>A0AAJ6BF37</accession>
<evidence type="ECO:0000259" key="3">
    <source>
        <dbReference type="Pfam" id="PF17148"/>
    </source>
</evidence>
<evidence type="ECO:0000259" key="4">
    <source>
        <dbReference type="Pfam" id="PF17162"/>
    </source>
</evidence>
<dbReference type="PANTHER" id="PTHR38478:SF1">
    <property type="entry name" value="ZINC DEPENDENT METALLOPROTEASE DOMAIN LIPOPROTEIN"/>
    <property type="match status" value="1"/>
</dbReference>
<dbReference type="InterPro" id="IPR033428">
    <property type="entry name" value="DUF5118"/>
</dbReference>
<sequence>MMTTKRWTLLLIGLSMANGALWAQKAAASRQPADTTKKGAVAETPYSRLFKGKTVSTRQGMITLHKVEGKLYFEFPVKLLDRDMLLGSVAEAVSHSEEVAAGEQAHDPLAIFFSQIDSTIYIRKSLFAVRTTAADSSLQRALNKNNINPMMAAFKVLAVSPDSQSLVFDATAFFVSGNADMDPFMPVGGLYSRRTSFKAESSLLNDIAAFDDNISISSYLTFGISKTFFGFSTAEDMPSTILMKRSLMLLPETPMRPRYNDPRIGVFPTEYTQFSGTDNGVKQVYFANRWRLEPKDEAAFRRGEKVEPVKPVLFYIDNKFPASWLPGIRQGVEEWNKAFEQIGFKNAIVTQLYPVGDPNFDPNNIKYNCIKYAPNMTQNAMGPSWVDPRSGEILNASVYVYHGIADVLGEWLFIQTAAADPRVRTRNIPQDIMTRGIRYVLAHEIGHTLGLMHNMGASAAFPVDSLRSPSFTKQYGTTPSIMDYARFNFVAQPGDYERGVQLTPPELGVYDYYAIHWLYAPVPDAATAEAEVPVLDKWISDKITDPMYRYGKQQVSGNLDPSALTEDLGDDQVKSTRYAIQNLQYLMKHMSGWVAKDDPDYSYRTQVNFSIINIHFYWHWMHVLHNIGGIYLYEKYEHDPFPAYKVVPRKTQQESVRFLLESLENLDWMNDPGFEQNITALNGDASDYLRAVLFPYMMRFVANIGLSEAKADADPYTQAACVADVFDYVWGEARAGKKPTAEKLSMQSTLVQVLINGSRVKAQPGAGPRALSEQAPEELALQQLEMQARQRSLQHEPVRNLPLLYNQDHGSVSGFEFMPRVKYQAGDISHVYYQWLLQTKGTLETLIPRFSGDTKLQYQYLLLQINKALKV</sequence>
<keyword evidence="1" id="KW-0732">Signal</keyword>
<proteinExistence type="predicted"/>
<dbReference type="Pfam" id="PF17148">
    <property type="entry name" value="DUF5117"/>
    <property type="match status" value="1"/>
</dbReference>
<keyword evidence="5" id="KW-0482">Metalloprotease</keyword>
<feature type="domain" description="DUF5117" evidence="3">
    <location>
        <begin position="111"/>
        <end position="295"/>
    </location>
</feature>
<dbReference type="CDD" id="cd04276">
    <property type="entry name" value="ZnMc_MMP_like_2"/>
    <property type="match status" value="1"/>
</dbReference>
<feature type="domain" description="EcxA zinc-binding" evidence="2">
    <location>
        <begin position="427"/>
        <end position="734"/>
    </location>
</feature>
<evidence type="ECO:0000313" key="5">
    <source>
        <dbReference type="EMBL" id="WEK34713.1"/>
    </source>
</evidence>
<feature type="signal peptide" evidence="1">
    <location>
        <begin position="1"/>
        <end position="22"/>
    </location>
</feature>
<protein>
    <submittedName>
        <fullName evidence="5">Zinc-dependent metalloprotease</fullName>
    </submittedName>
</protein>
<evidence type="ECO:0000256" key="1">
    <source>
        <dbReference type="SAM" id="SignalP"/>
    </source>
</evidence>
<keyword evidence="5" id="KW-0378">Hydrolase</keyword>
<dbReference type="PANTHER" id="PTHR38478">
    <property type="entry name" value="PEPTIDASE M1A AND M12B"/>
    <property type="match status" value="1"/>
</dbReference>
<dbReference type="InterPro" id="IPR024079">
    <property type="entry name" value="MetalloPept_cat_dom_sf"/>
</dbReference>
<dbReference type="InterPro" id="IPR032534">
    <property type="entry name" value="EcxA_zinc-bd"/>
</dbReference>
<feature type="chain" id="PRO_5042567914" evidence="1">
    <location>
        <begin position="23"/>
        <end position="871"/>
    </location>
</feature>
<organism evidence="5 6">
    <name type="scientific">Candidatus Pseudobacter hemicellulosilyticus</name>
    <dbReference type="NCBI Taxonomy" id="3121375"/>
    <lineage>
        <taxon>Bacteria</taxon>
        <taxon>Pseudomonadati</taxon>
        <taxon>Bacteroidota</taxon>
        <taxon>Chitinophagia</taxon>
        <taxon>Chitinophagales</taxon>
        <taxon>Chitinophagaceae</taxon>
        <taxon>Pseudobacter</taxon>
    </lineage>
</organism>
<name>A0AAJ6BF37_9BACT</name>
<keyword evidence="5" id="KW-0645">Protease</keyword>
<evidence type="ECO:0000313" key="6">
    <source>
        <dbReference type="Proteomes" id="UP001220610"/>
    </source>
</evidence>
<gene>
    <name evidence="5" type="ORF">P0Y53_19680</name>
</gene>
<dbReference type="EMBL" id="CP119311">
    <property type="protein sequence ID" value="WEK34713.1"/>
    <property type="molecule type" value="Genomic_DNA"/>
</dbReference>
<dbReference type="Pfam" id="PF17162">
    <property type="entry name" value="DUF5118"/>
    <property type="match status" value="1"/>
</dbReference>
<dbReference type="Gene3D" id="3.40.390.10">
    <property type="entry name" value="Collagenase (Catalytic Domain)"/>
    <property type="match status" value="1"/>
</dbReference>
<reference evidence="5" key="1">
    <citation type="submission" date="2023-03" db="EMBL/GenBank/DDBJ databases">
        <title>Andean soil-derived lignocellulolytic bacterial consortium as a source of novel taxa and putative plastic-active enzymes.</title>
        <authorList>
            <person name="Diaz-Garcia L."/>
            <person name="Chuvochina M."/>
            <person name="Feuerriegel G."/>
            <person name="Bunk B."/>
            <person name="Sproer C."/>
            <person name="Streit W.R."/>
            <person name="Rodriguez L.M."/>
            <person name="Overmann J."/>
            <person name="Jimenez D.J."/>
        </authorList>
    </citation>
    <scope>NUCLEOTIDE SEQUENCE</scope>
    <source>
        <strain evidence="5">MAG 7</strain>
    </source>
</reference>
<evidence type="ECO:0000259" key="2">
    <source>
        <dbReference type="Pfam" id="PF16313"/>
    </source>
</evidence>
<dbReference type="InterPro" id="IPR033413">
    <property type="entry name" value="DUF5117"/>
</dbReference>
<dbReference type="InterPro" id="IPR034032">
    <property type="entry name" value="Zn_MMP-like_bac"/>
</dbReference>
<dbReference type="Pfam" id="PF16313">
    <property type="entry name" value="DUF4953"/>
    <property type="match status" value="1"/>
</dbReference>